<accession>A0A6I8MIW0</accession>
<dbReference type="KEGG" id="crf:FRC0190_02139"/>
<feature type="transmembrane region" description="Helical" evidence="1">
    <location>
        <begin position="476"/>
        <end position="498"/>
    </location>
</feature>
<evidence type="ECO:0000313" key="2">
    <source>
        <dbReference type="EMBL" id="VZH86214.1"/>
    </source>
</evidence>
<dbReference type="AlphaFoldDB" id="A0A6I8MIW0"/>
<gene>
    <name evidence="2" type="ORF">FRC0190_02139</name>
</gene>
<dbReference type="RefSeq" id="WP_155874240.1">
    <property type="nucleotide sequence ID" value="NZ_LR738855.1"/>
</dbReference>
<feature type="transmembrane region" description="Helical" evidence="1">
    <location>
        <begin position="55"/>
        <end position="78"/>
    </location>
</feature>
<feature type="transmembrane region" description="Helical" evidence="1">
    <location>
        <begin position="302"/>
        <end position="320"/>
    </location>
</feature>
<feature type="transmembrane region" description="Helical" evidence="1">
    <location>
        <begin position="21"/>
        <end position="43"/>
    </location>
</feature>
<sequence>MSPTKTILRFQFRQRNRMISSNPASIMMIIFICLYGFIGLASMLFSGYDGYHKQYFAVAAIILAVGALGYIVSVSVLPTGENHVNPRELAFFPLTARNILPALLLAPLLTSIGMLTIFFALTTAALGAWILPAGAAIAWALAVVINTALTIIIGEIIRSTLGTSGRTKKERINIISGLVIFMIIIAFNALQGLNFQNEQINQAGHVLMWTPLAAPAGIVIGILEGSLTTALATAALTLIYLIGTVWLWHRNITTILNEPIEKGSTTTRARSSRVLVPWAPSTPTGYIYSRALRYIRRDSRMISQLIMAPILMVFLTYKAIVDSPWSLVFLVAMTALLAGMAASNDFGYDGPSNWSIIVAGVPPKNWVLARHTASLTIQSSMVPISWILLLALFPDKGIAVAVCVSSLGALMGSAAIGLAFTVFNPFPTAAPGVNAFADRSGYSAAAFLTGFGSMLLVWIPILPGAALLIYGFSSSAALPIVAGCTLCILIPGAIYYLVIRKAVARVERATPEIFNKVNKFVG</sequence>
<evidence type="ECO:0000256" key="1">
    <source>
        <dbReference type="SAM" id="Phobius"/>
    </source>
</evidence>
<organism evidence="2 3">
    <name type="scientific">Corynebacterium rouxii</name>
    <dbReference type="NCBI Taxonomy" id="2719119"/>
    <lineage>
        <taxon>Bacteria</taxon>
        <taxon>Bacillati</taxon>
        <taxon>Actinomycetota</taxon>
        <taxon>Actinomycetes</taxon>
        <taxon>Mycobacteriales</taxon>
        <taxon>Corynebacteriaceae</taxon>
        <taxon>Corynebacterium</taxon>
    </lineage>
</organism>
<proteinExistence type="predicted"/>
<dbReference type="Proteomes" id="UP000423525">
    <property type="component" value="Chromosome"/>
</dbReference>
<feature type="transmembrane region" description="Helical" evidence="1">
    <location>
        <begin position="99"/>
        <end position="121"/>
    </location>
</feature>
<feature type="transmembrane region" description="Helical" evidence="1">
    <location>
        <begin position="127"/>
        <end position="153"/>
    </location>
</feature>
<feature type="transmembrane region" description="Helical" evidence="1">
    <location>
        <begin position="444"/>
        <end position="470"/>
    </location>
</feature>
<protein>
    <submittedName>
        <fullName evidence="2">Transporter</fullName>
    </submittedName>
</protein>
<evidence type="ECO:0000313" key="3">
    <source>
        <dbReference type="Proteomes" id="UP000423525"/>
    </source>
</evidence>
<feature type="transmembrane region" description="Helical" evidence="1">
    <location>
        <begin position="326"/>
        <end position="346"/>
    </location>
</feature>
<dbReference type="EMBL" id="LR738855">
    <property type="protein sequence ID" value="VZH86214.1"/>
    <property type="molecule type" value="Genomic_DNA"/>
</dbReference>
<feature type="transmembrane region" description="Helical" evidence="1">
    <location>
        <begin position="174"/>
        <end position="193"/>
    </location>
</feature>
<keyword evidence="1" id="KW-0812">Transmembrane</keyword>
<keyword evidence="1" id="KW-0472">Membrane</keyword>
<feature type="transmembrane region" description="Helical" evidence="1">
    <location>
        <begin position="213"/>
        <end position="242"/>
    </location>
</feature>
<keyword evidence="1" id="KW-1133">Transmembrane helix</keyword>
<feature type="transmembrane region" description="Helical" evidence="1">
    <location>
        <begin position="398"/>
        <end position="423"/>
    </location>
</feature>
<name>A0A6I8MIW0_9CORY</name>
<reference evidence="2 3" key="1">
    <citation type="submission" date="2019-11" db="EMBL/GenBank/DDBJ databases">
        <authorList>
            <person name="Brisse S."/>
        </authorList>
    </citation>
    <scope>NUCLEOTIDE SEQUENCE [LARGE SCALE GENOMIC DNA]</scope>
    <source>
        <strain evidence="2">FRC0190</strain>
    </source>
</reference>